<evidence type="ECO:0000313" key="2">
    <source>
        <dbReference type="EMBL" id="PLW42436.1"/>
    </source>
</evidence>
<proteinExistence type="predicted"/>
<feature type="compositionally biased region" description="Low complexity" evidence="1">
    <location>
        <begin position="1"/>
        <end position="15"/>
    </location>
</feature>
<comment type="caution">
    <text evidence="2">The sequence shown here is derived from an EMBL/GenBank/DDBJ whole genome shotgun (WGS) entry which is preliminary data.</text>
</comment>
<sequence length="234" mass="25668">MPCTTSTSRRASASANPCLTSPYPLRSRRRRTLANPAVVEQLLFAGSHGQPIVINNPAPVAPPTKLPAFINIPARPGLGSPMFRPETPRPSLDSRVYCPKTPRPPNLDSPFFSSDDKNPFVNQLALPIYQPAMIGNVWAPAPEFHYLAPPHPNSPDSGAPFGMDASFGLDPAPEFNLPPIPAPYPAVETYPFTDFSPVPTPKPRGFFDPAVFHWLNNQQIEDLLECQHKPGRFD</sequence>
<dbReference type="EMBL" id="PGCJ01000158">
    <property type="protein sequence ID" value="PLW42436.1"/>
    <property type="molecule type" value="Genomic_DNA"/>
</dbReference>
<gene>
    <name evidence="2" type="ORF">PCANC_09914</name>
</gene>
<reference evidence="2 3" key="1">
    <citation type="submission" date="2017-11" db="EMBL/GenBank/DDBJ databases">
        <title>De novo assembly and phasing of dikaryotic genomes from two isolates of Puccinia coronata f. sp. avenae, the causal agent of oat crown rust.</title>
        <authorList>
            <person name="Miller M.E."/>
            <person name="Zhang Y."/>
            <person name="Omidvar V."/>
            <person name="Sperschneider J."/>
            <person name="Schwessinger B."/>
            <person name="Raley C."/>
            <person name="Palmer J.M."/>
            <person name="Garnica D."/>
            <person name="Upadhyaya N."/>
            <person name="Rathjen J."/>
            <person name="Taylor J.M."/>
            <person name="Park R.F."/>
            <person name="Dodds P.N."/>
            <person name="Hirsch C.D."/>
            <person name="Kianian S.F."/>
            <person name="Figueroa M."/>
        </authorList>
    </citation>
    <scope>NUCLEOTIDE SEQUENCE [LARGE SCALE GENOMIC DNA]</scope>
    <source>
        <strain evidence="2">12NC29</strain>
    </source>
</reference>
<keyword evidence="3" id="KW-1185">Reference proteome</keyword>
<feature type="region of interest" description="Disordered" evidence="1">
    <location>
        <begin position="1"/>
        <end position="23"/>
    </location>
</feature>
<dbReference type="AlphaFoldDB" id="A0A2N5UXR6"/>
<name>A0A2N5UXR6_9BASI</name>
<evidence type="ECO:0000256" key="1">
    <source>
        <dbReference type="SAM" id="MobiDB-lite"/>
    </source>
</evidence>
<accession>A0A2N5UXR6</accession>
<protein>
    <submittedName>
        <fullName evidence="2">Uncharacterized protein</fullName>
    </submittedName>
</protein>
<organism evidence="2 3">
    <name type="scientific">Puccinia coronata f. sp. avenae</name>
    <dbReference type="NCBI Taxonomy" id="200324"/>
    <lineage>
        <taxon>Eukaryota</taxon>
        <taxon>Fungi</taxon>
        <taxon>Dikarya</taxon>
        <taxon>Basidiomycota</taxon>
        <taxon>Pucciniomycotina</taxon>
        <taxon>Pucciniomycetes</taxon>
        <taxon>Pucciniales</taxon>
        <taxon>Pucciniaceae</taxon>
        <taxon>Puccinia</taxon>
    </lineage>
</organism>
<dbReference type="Proteomes" id="UP000235388">
    <property type="component" value="Unassembled WGS sequence"/>
</dbReference>
<evidence type="ECO:0000313" key="3">
    <source>
        <dbReference type="Proteomes" id="UP000235388"/>
    </source>
</evidence>